<name>A0ABS8G316_9ALTE</name>
<evidence type="ECO:0000259" key="1">
    <source>
        <dbReference type="Pfam" id="PF13439"/>
    </source>
</evidence>
<dbReference type="PANTHER" id="PTHR45947:SF14">
    <property type="entry name" value="SLL1723 PROTEIN"/>
    <property type="match status" value="1"/>
</dbReference>
<dbReference type="NCBIfam" id="TIGR03088">
    <property type="entry name" value="stp2"/>
    <property type="match status" value="1"/>
</dbReference>
<dbReference type="EMBL" id="JAJEWP010000001">
    <property type="protein sequence ID" value="MCC2614858.1"/>
    <property type="molecule type" value="Genomic_DNA"/>
</dbReference>
<evidence type="ECO:0000313" key="3">
    <source>
        <dbReference type="Proteomes" id="UP001520878"/>
    </source>
</evidence>
<protein>
    <submittedName>
        <fullName evidence="2">TIGR03088 family PEP-CTERM/XrtA system glycosyltransferase</fullName>
    </submittedName>
</protein>
<reference evidence="2 3" key="1">
    <citation type="submission" date="2021-10" db="EMBL/GenBank/DDBJ databases">
        <title>Draft genome of Aestuariibacter halophilus JC2043.</title>
        <authorList>
            <person name="Emsley S.A."/>
            <person name="Pfannmuller K.M."/>
            <person name="Ushijima B."/>
            <person name="Saw J.H."/>
            <person name="Videau P."/>
        </authorList>
    </citation>
    <scope>NUCLEOTIDE SEQUENCE [LARGE SCALE GENOMIC DNA]</scope>
    <source>
        <strain evidence="2 3">JC2043</strain>
    </source>
</reference>
<comment type="caution">
    <text evidence="2">The sequence shown here is derived from an EMBL/GenBank/DDBJ whole genome shotgun (WGS) entry which is preliminary data.</text>
</comment>
<dbReference type="RefSeq" id="WP_229156774.1">
    <property type="nucleotide sequence ID" value="NZ_JAJEWP010000001.1"/>
</dbReference>
<dbReference type="InterPro" id="IPR050194">
    <property type="entry name" value="Glycosyltransferase_grp1"/>
</dbReference>
<dbReference type="Proteomes" id="UP001520878">
    <property type="component" value="Unassembled WGS sequence"/>
</dbReference>
<dbReference type="Pfam" id="PF13439">
    <property type="entry name" value="Glyco_transf_4"/>
    <property type="match status" value="1"/>
</dbReference>
<evidence type="ECO:0000313" key="2">
    <source>
        <dbReference type="EMBL" id="MCC2614858.1"/>
    </source>
</evidence>
<keyword evidence="3" id="KW-1185">Reference proteome</keyword>
<dbReference type="PANTHER" id="PTHR45947">
    <property type="entry name" value="SULFOQUINOVOSYL TRANSFERASE SQD2"/>
    <property type="match status" value="1"/>
</dbReference>
<dbReference type="Pfam" id="PF13692">
    <property type="entry name" value="Glyco_trans_1_4"/>
    <property type="match status" value="1"/>
</dbReference>
<feature type="domain" description="Glycosyltransferase subfamily 4-like N-terminal" evidence="1">
    <location>
        <begin position="17"/>
        <end position="177"/>
    </location>
</feature>
<accession>A0ABS8G316</accession>
<dbReference type="Gene3D" id="3.40.50.2000">
    <property type="entry name" value="Glycogen Phosphorylase B"/>
    <property type="match status" value="2"/>
</dbReference>
<gene>
    <name evidence="2" type="ORF">LJ739_01225</name>
</gene>
<organism evidence="2 3">
    <name type="scientific">Fluctibacter halophilus</name>
    <dbReference type="NCBI Taxonomy" id="226011"/>
    <lineage>
        <taxon>Bacteria</taxon>
        <taxon>Pseudomonadati</taxon>
        <taxon>Pseudomonadota</taxon>
        <taxon>Gammaproteobacteria</taxon>
        <taxon>Alteromonadales</taxon>
        <taxon>Alteromonadaceae</taxon>
        <taxon>Fluctibacter</taxon>
    </lineage>
</organism>
<dbReference type="InterPro" id="IPR028098">
    <property type="entry name" value="Glyco_trans_4-like_N"/>
</dbReference>
<dbReference type="InterPro" id="IPR017522">
    <property type="entry name" value="Sugar_tfrase_PEP-CTERM_Stp2"/>
</dbReference>
<sequence>MKEKVAIVHVVHRFDTGGLENGMVNLINRLDPSVYRHSIVTMKGHSELFAERIKTDNVTFYDLAKGNGQDLGIFLRLNRLLKTLRPDVLHTRNTATLEMQLVGWWRRVPLRIHGEHGWDVNDMHGSNPRYQKLRRFMRRFVHQWVALSVEARDYLLNTIGVAPERVNHICNGVDIQRFSPQPSTDSDSLVVGCVGRLAAVKNHTMLATAFVDAWHYARERNTTLKLHLIGDGDCRGAVEKILIDGGCIKDCWLAGNRSDVPDLMGQMDVFVLPSLAEGISNTILEAMASGLPVVATAVGGNVELVQHEQSGFLVDVDAGALATALKRYVDEPALIQQQGQCARQLAEEKFSIDAMTAAYDGLYRSH</sequence>
<dbReference type="SUPFAM" id="SSF53756">
    <property type="entry name" value="UDP-Glycosyltransferase/glycogen phosphorylase"/>
    <property type="match status" value="1"/>
</dbReference>
<proteinExistence type="predicted"/>